<organism evidence="1 2">
    <name type="scientific">Helicobacter cinaedi</name>
    <dbReference type="NCBI Taxonomy" id="213"/>
    <lineage>
        <taxon>Bacteria</taxon>
        <taxon>Pseudomonadati</taxon>
        <taxon>Campylobacterota</taxon>
        <taxon>Epsilonproteobacteria</taxon>
        <taxon>Campylobacterales</taxon>
        <taxon>Helicobacteraceae</taxon>
        <taxon>Helicobacter</taxon>
    </lineage>
</organism>
<sequence>MQTYKSCFMESLNIGEDEVEGLSYQAIPAWDSVGHMALMAALEEAFNIELETDDIIDFSSFEKGIEILKKYGINLK</sequence>
<accession>A0A377JLK8</accession>
<dbReference type="InterPro" id="IPR036736">
    <property type="entry name" value="ACP-like_sf"/>
</dbReference>
<gene>
    <name evidence="1" type="ORF">NCTC12221_00082</name>
</gene>
<dbReference type="GeneID" id="60657186"/>
<dbReference type="Gene3D" id="1.10.1200.10">
    <property type="entry name" value="ACP-like"/>
    <property type="match status" value="1"/>
</dbReference>
<dbReference type="RefSeq" id="WP_004088070.1">
    <property type="nucleotide sequence ID" value="NZ_UGHZ01000001.1"/>
</dbReference>
<dbReference type="EMBL" id="UGHZ01000001">
    <property type="protein sequence ID" value="STP08670.1"/>
    <property type="molecule type" value="Genomic_DNA"/>
</dbReference>
<name>A0A377JLK8_9HELI</name>
<reference evidence="1 2" key="1">
    <citation type="submission" date="2018-06" db="EMBL/GenBank/DDBJ databases">
        <authorList>
            <consortium name="Pathogen Informatics"/>
            <person name="Doyle S."/>
        </authorList>
    </citation>
    <scope>NUCLEOTIDE SEQUENCE [LARGE SCALE GENOMIC DNA]</scope>
    <source>
        <strain evidence="1 2">NCTC12221</strain>
    </source>
</reference>
<evidence type="ECO:0000313" key="1">
    <source>
        <dbReference type="EMBL" id="STP08670.1"/>
    </source>
</evidence>
<dbReference type="SUPFAM" id="SSF47336">
    <property type="entry name" value="ACP-like"/>
    <property type="match status" value="1"/>
</dbReference>
<proteinExistence type="predicted"/>
<evidence type="ECO:0000313" key="2">
    <source>
        <dbReference type="Proteomes" id="UP000255335"/>
    </source>
</evidence>
<protein>
    <submittedName>
        <fullName evidence="1">Putative acyl carrier protein</fullName>
    </submittedName>
</protein>
<dbReference type="AlphaFoldDB" id="A0A377JLK8"/>
<dbReference type="Proteomes" id="UP000255335">
    <property type="component" value="Unassembled WGS sequence"/>
</dbReference>